<reference evidence="1 2" key="1">
    <citation type="submission" date="2018-06" db="EMBL/GenBank/DDBJ databases">
        <authorList>
            <consortium name="Pathogen Informatics"/>
            <person name="Doyle S."/>
        </authorList>
    </citation>
    <scope>NUCLEOTIDE SEQUENCE [LARGE SCALE GENOMIC DNA]</scope>
    <source>
        <strain evidence="1 2">NCTC11157</strain>
    </source>
</reference>
<accession>A0A379DWQ1</accession>
<dbReference type="Proteomes" id="UP000254072">
    <property type="component" value="Unassembled WGS sequence"/>
</dbReference>
<organism evidence="1 2">
    <name type="scientific">Prevotella disiens</name>
    <dbReference type="NCBI Taxonomy" id="28130"/>
    <lineage>
        <taxon>Bacteria</taxon>
        <taxon>Pseudomonadati</taxon>
        <taxon>Bacteroidota</taxon>
        <taxon>Bacteroidia</taxon>
        <taxon>Bacteroidales</taxon>
        <taxon>Prevotellaceae</taxon>
        <taxon>Prevotella</taxon>
    </lineage>
</organism>
<proteinExistence type="predicted"/>
<evidence type="ECO:0000313" key="2">
    <source>
        <dbReference type="Proteomes" id="UP000254072"/>
    </source>
</evidence>
<evidence type="ECO:0000313" key="1">
    <source>
        <dbReference type="EMBL" id="SUB84903.1"/>
    </source>
</evidence>
<protein>
    <submittedName>
        <fullName evidence="1">Uncharacterized protein</fullName>
    </submittedName>
</protein>
<dbReference type="AlphaFoldDB" id="A0A379DWQ1"/>
<name>A0A379DWQ1_9BACT</name>
<dbReference type="EMBL" id="UGTL01000001">
    <property type="protein sequence ID" value="SUB84903.1"/>
    <property type="molecule type" value="Genomic_DNA"/>
</dbReference>
<gene>
    <name evidence="1" type="ORF">NCTC11157_00622</name>
</gene>
<sequence>MAFFSIIVDKSREIASLDNLLYYIKVEKKNFISSNPQLNFSTSFLRVHILSLLNLQIIRTEIPHFSLQHPLTPQCDLRQYAVSYP</sequence>